<gene>
    <name evidence="3" type="ORF">PQR03_02710</name>
</gene>
<evidence type="ECO:0000313" key="4">
    <source>
        <dbReference type="Proteomes" id="UP001629274"/>
    </source>
</evidence>
<protein>
    <submittedName>
        <fullName evidence="3">DUF4148 domain-containing protein</fullName>
    </submittedName>
</protein>
<feature type="compositionally biased region" description="Polar residues" evidence="1">
    <location>
        <begin position="32"/>
        <end position="41"/>
    </location>
</feature>
<keyword evidence="2" id="KW-0732">Signal</keyword>
<sequence>MRRLARRSFSIMVVALTFTCVSGFAYAQPSAPVQTESASSVKAQRKAARKEARARKNAELKKLKDAGYDPAATNSADYPQNLQTAKNRVAATSAAASQ</sequence>
<reference evidence="3 4" key="1">
    <citation type="journal article" date="2024" name="Chem. Sci.">
        <title>Discovery of megapolipeptins by genome mining of a Burkholderiales bacteria collection.</title>
        <authorList>
            <person name="Paulo B.S."/>
            <person name="Recchia M.J.J."/>
            <person name="Lee S."/>
            <person name="Fergusson C.H."/>
            <person name="Romanowski S.B."/>
            <person name="Hernandez A."/>
            <person name="Krull N."/>
            <person name="Liu D.Y."/>
            <person name="Cavanagh H."/>
            <person name="Bos A."/>
            <person name="Gray C.A."/>
            <person name="Murphy B.T."/>
            <person name="Linington R.G."/>
            <person name="Eustaquio A.S."/>
        </authorList>
    </citation>
    <scope>NUCLEOTIDE SEQUENCE [LARGE SCALE GENOMIC DNA]</scope>
    <source>
        <strain evidence="3 4">RL17-351-BIE-A</strain>
    </source>
</reference>
<evidence type="ECO:0000313" key="3">
    <source>
        <dbReference type="EMBL" id="MFM0237038.1"/>
    </source>
</evidence>
<feature type="signal peptide" evidence="2">
    <location>
        <begin position="1"/>
        <end position="27"/>
    </location>
</feature>
<feature type="region of interest" description="Disordered" evidence="1">
    <location>
        <begin position="32"/>
        <end position="98"/>
    </location>
</feature>
<feature type="compositionally biased region" description="Basic and acidic residues" evidence="1">
    <location>
        <begin position="49"/>
        <end position="67"/>
    </location>
</feature>
<dbReference type="Proteomes" id="UP001629274">
    <property type="component" value="Unassembled WGS sequence"/>
</dbReference>
<feature type="chain" id="PRO_5045145384" evidence="2">
    <location>
        <begin position="28"/>
        <end position="98"/>
    </location>
</feature>
<evidence type="ECO:0000256" key="2">
    <source>
        <dbReference type="SAM" id="SignalP"/>
    </source>
</evidence>
<keyword evidence="4" id="KW-1185">Reference proteome</keyword>
<accession>A0ABW9BBP6</accession>
<evidence type="ECO:0000256" key="1">
    <source>
        <dbReference type="SAM" id="MobiDB-lite"/>
    </source>
</evidence>
<comment type="caution">
    <text evidence="3">The sequence shown here is derived from an EMBL/GenBank/DDBJ whole genome shotgun (WGS) entry which is preliminary data.</text>
</comment>
<feature type="compositionally biased region" description="Polar residues" evidence="1">
    <location>
        <begin position="72"/>
        <end position="86"/>
    </location>
</feature>
<organism evidence="3 4">
    <name type="scientific">Paraburkholderia phytofirmans</name>
    <dbReference type="NCBI Taxonomy" id="261302"/>
    <lineage>
        <taxon>Bacteria</taxon>
        <taxon>Pseudomonadati</taxon>
        <taxon>Pseudomonadota</taxon>
        <taxon>Betaproteobacteria</taxon>
        <taxon>Burkholderiales</taxon>
        <taxon>Burkholderiaceae</taxon>
        <taxon>Paraburkholderia</taxon>
    </lineage>
</organism>
<name>A0ABW9BBP6_9BURK</name>
<dbReference type="EMBL" id="JAQQDR010000001">
    <property type="protein sequence ID" value="MFM0237038.1"/>
    <property type="molecule type" value="Genomic_DNA"/>
</dbReference>
<proteinExistence type="predicted"/>